<dbReference type="InterPro" id="IPR036259">
    <property type="entry name" value="MFS_trans_sf"/>
</dbReference>
<feature type="transmembrane region" description="Helical" evidence="6">
    <location>
        <begin position="341"/>
        <end position="360"/>
    </location>
</feature>
<dbReference type="InterPro" id="IPR011701">
    <property type="entry name" value="MFS"/>
</dbReference>
<dbReference type="Proteomes" id="UP001595075">
    <property type="component" value="Unassembled WGS sequence"/>
</dbReference>
<feature type="transmembrane region" description="Helical" evidence="6">
    <location>
        <begin position="408"/>
        <end position="432"/>
    </location>
</feature>
<dbReference type="PROSITE" id="PS50850">
    <property type="entry name" value="MFS"/>
    <property type="match status" value="1"/>
</dbReference>
<feature type="transmembrane region" description="Helical" evidence="6">
    <location>
        <begin position="380"/>
        <end position="402"/>
    </location>
</feature>
<feature type="transmembrane region" description="Helical" evidence="6">
    <location>
        <begin position="439"/>
        <end position="461"/>
    </location>
</feature>
<gene>
    <name evidence="8" type="ORF">VTL71DRAFT_16544</name>
</gene>
<feature type="transmembrane region" description="Helical" evidence="6">
    <location>
        <begin position="473"/>
        <end position="496"/>
    </location>
</feature>
<feature type="transmembrane region" description="Helical" evidence="6">
    <location>
        <begin position="197"/>
        <end position="215"/>
    </location>
</feature>
<evidence type="ECO:0000259" key="7">
    <source>
        <dbReference type="PROSITE" id="PS50850"/>
    </source>
</evidence>
<accession>A0ABR4CGS7</accession>
<dbReference type="Gene3D" id="1.20.1250.20">
    <property type="entry name" value="MFS general substrate transporter like domains"/>
    <property type="match status" value="1"/>
</dbReference>
<feature type="transmembrane region" description="Helical" evidence="6">
    <location>
        <begin position="69"/>
        <end position="89"/>
    </location>
</feature>
<dbReference type="PANTHER" id="PTHR23502:SF74">
    <property type="entry name" value="MAJOR FACILITATOR SUPERFAMILY (MFS) PROFILE DOMAIN-CONTAINING PROTEIN"/>
    <property type="match status" value="1"/>
</dbReference>
<feature type="transmembrane region" description="Helical" evidence="6">
    <location>
        <begin position="302"/>
        <end position="321"/>
    </location>
</feature>
<evidence type="ECO:0000256" key="6">
    <source>
        <dbReference type="SAM" id="Phobius"/>
    </source>
</evidence>
<evidence type="ECO:0000256" key="4">
    <source>
        <dbReference type="ARBA" id="ARBA00023136"/>
    </source>
</evidence>
<comment type="subcellular location">
    <subcellularLocation>
        <location evidence="1">Membrane</location>
        <topology evidence="1">Multi-pass membrane protein</topology>
    </subcellularLocation>
</comment>
<dbReference type="PANTHER" id="PTHR23502">
    <property type="entry name" value="MAJOR FACILITATOR SUPERFAMILY"/>
    <property type="match status" value="1"/>
</dbReference>
<name>A0ABR4CGS7_9HELO</name>
<evidence type="ECO:0000256" key="2">
    <source>
        <dbReference type="ARBA" id="ARBA00022692"/>
    </source>
</evidence>
<feature type="transmembrane region" description="Helical" evidence="6">
    <location>
        <begin position="163"/>
        <end position="185"/>
    </location>
</feature>
<organism evidence="8 9">
    <name type="scientific">Oculimacula yallundae</name>
    <dbReference type="NCBI Taxonomy" id="86028"/>
    <lineage>
        <taxon>Eukaryota</taxon>
        <taxon>Fungi</taxon>
        <taxon>Dikarya</taxon>
        <taxon>Ascomycota</taxon>
        <taxon>Pezizomycotina</taxon>
        <taxon>Leotiomycetes</taxon>
        <taxon>Helotiales</taxon>
        <taxon>Ploettnerulaceae</taxon>
        <taxon>Oculimacula</taxon>
    </lineage>
</organism>
<sequence length="523" mass="57075">MKAFTSEMKPSDVDLEDVLPGEKTNASKSSSTLGGPPNNPSEEASAVQILKWEKGDPENPYNWSLARKLAITAIGILVTFNSTLGSSLPANEISFIADTFHITDKNFQILPMSIYLVGYICGPIVFAPLSEFYGRRWITIATFSLFTLSTLAAALAPSWNALLIFRLLAGIGASAPISIVGGIYADIYDSPIARGRAVAVYFTTVGFGPLVSPIIAGCSAPTIGWRWSFWIALIFAGVSFGGLIFLPETFGPKLLGDRAKRFRQDGTNLHIYGPLEVNNRGWRDLLHPRTLLPLRMLFTEPIVTVVCLYLALLYGMFYMYFGAYSFIFQGVYEMSPCKSGAMFLPEGAGDLVAIALGAIYDNYIERKKENDPPSDRAEELFRLPPACVGGPITVLSIFWLGWTARTEVPWAVPFASGLVYGIGSQLIFIGLLNYLADAYTIYAASAFAASSCSRSIFGALLPLAVPKMYGTLGVAWATSTLGFAVALMCIVPIALIKYGPYLRSRSSLCSQLRKEREDREMEN</sequence>
<protein>
    <recommendedName>
        <fullName evidence="7">Major facilitator superfamily (MFS) profile domain-containing protein</fullName>
    </recommendedName>
</protein>
<feature type="region of interest" description="Disordered" evidence="5">
    <location>
        <begin position="1"/>
        <end position="45"/>
    </location>
</feature>
<dbReference type="EMBL" id="JAZHXI010000009">
    <property type="protein sequence ID" value="KAL2068446.1"/>
    <property type="molecule type" value="Genomic_DNA"/>
</dbReference>
<proteinExistence type="predicted"/>
<evidence type="ECO:0000256" key="3">
    <source>
        <dbReference type="ARBA" id="ARBA00022989"/>
    </source>
</evidence>
<feature type="compositionally biased region" description="Polar residues" evidence="5">
    <location>
        <begin position="24"/>
        <end position="33"/>
    </location>
</feature>
<evidence type="ECO:0000313" key="9">
    <source>
        <dbReference type="Proteomes" id="UP001595075"/>
    </source>
</evidence>
<reference evidence="8 9" key="1">
    <citation type="journal article" date="2024" name="Commun. Biol.">
        <title>Comparative genomic analysis of thermophilic fungi reveals convergent evolutionary adaptations and gene losses.</title>
        <authorList>
            <person name="Steindorff A.S."/>
            <person name="Aguilar-Pontes M.V."/>
            <person name="Robinson A.J."/>
            <person name="Andreopoulos B."/>
            <person name="LaButti K."/>
            <person name="Kuo A."/>
            <person name="Mondo S."/>
            <person name="Riley R."/>
            <person name="Otillar R."/>
            <person name="Haridas S."/>
            <person name="Lipzen A."/>
            <person name="Grimwood J."/>
            <person name="Schmutz J."/>
            <person name="Clum A."/>
            <person name="Reid I.D."/>
            <person name="Moisan M.C."/>
            <person name="Butler G."/>
            <person name="Nguyen T.T.M."/>
            <person name="Dewar K."/>
            <person name="Conant G."/>
            <person name="Drula E."/>
            <person name="Henrissat B."/>
            <person name="Hansel C."/>
            <person name="Singer S."/>
            <person name="Hutchinson M.I."/>
            <person name="de Vries R.P."/>
            <person name="Natvig D.O."/>
            <person name="Powell A.J."/>
            <person name="Tsang A."/>
            <person name="Grigoriev I.V."/>
        </authorList>
    </citation>
    <scope>NUCLEOTIDE SEQUENCE [LARGE SCALE GENOMIC DNA]</scope>
    <source>
        <strain evidence="8 9">CBS 494.80</strain>
    </source>
</reference>
<keyword evidence="9" id="KW-1185">Reference proteome</keyword>
<feature type="transmembrane region" description="Helical" evidence="6">
    <location>
        <begin position="227"/>
        <end position="246"/>
    </location>
</feature>
<evidence type="ECO:0000256" key="1">
    <source>
        <dbReference type="ARBA" id="ARBA00004141"/>
    </source>
</evidence>
<dbReference type="Pfam" id="PF07690">
    <property type="entry name" value="MFS_1"/>
    <property type="match status" value="1"/>
</dbReference>
<feature type="domain" description="Major facilitator superfamily (MFS) profile" evidence="7">
    <location>
        <begin position="71"/>
        <end position="503"/>
    </location>
</feature>
<keyword evidence="2 6" id="KW-0812">Transmembrane</keyword>
<evidence type="ECO:0000313" key="8">
    <source>
        <dbReference type="EMBL" id="KAL2068446.1"/>
    </source>
</evidence>
<feature type="transmembrane region" description="Helical" evidence="6">
    <location>
        <begin position="137"/>
        <end position="157"/>
    </location>
</feature>
<dbReference type="SUPFAM" id="SSF103473">
    <property type="entry name" value="MFS general substrate transporter"/>
    <property type="match status" value="1"/>
</dbReference>
<dbReference type="InterPro" id="IPR020846">
    <property type="entry name" value="MFS_dom"/>
</dbReference>
<comment type="caution">
    <text evidence="8">The sequence shown here is derived from an EMBL/GenBank/DDBJ whole genome shotgun (WGS) entry which is preliminary data.</text>
</comment>
<feature type="transmembrane region" description="Helical" evidence="6">
    <location>
        <begin position="109"/>
        <end position="130"/>
    </location>
</feature>
<keyword evidence="3 6" id="KW-1133">Transmembrane helix</keyword>
<evidence type="ECO:0000256" key="5">
    <source>
        <dbReference type="SAM" id="MobiDB-lite"/>
    </source>
</evidence>
<keyword evidence="4 6" id="KW-0472">Membrane</keyword>